<sequence>MRLLLLLFSVICLSSSAASSLTTGPGILEILIESGVSKDVGFIVTCDKKRHVTWRHLKPNVPELLIFDELNHTSFVHDINVTIHDNVTSHSTITYTFQGLYDIDDLPLPYTGLQMKYKCVENRYGNKCEQYCSECRDNWRCDQFGHHSCAEGYCGWNCHKYGSECHHFGECKCQNGGKCYPYPFLSLPEHLGFCECTPGYHGSYCEEFEYFDRKLKFSTNFGQSTKVPNKFSNRTDIYQLFEKYEKKLRTSGNKEFLAIFKHFDIAAKLWILICMVAMVGYCIYKFCGGSKNEEKILETSGDKKKTSEEEKKCILIEMNDM</sequence>
<comment type="caution">
    <text evidence="2">The sequence shown here is derived from an EMBL/GenBank/DDBJ whole genome shotgun (WGS) entry which is preliminary data.</text>
</comment>
<dbReference type="SMART" id="SM00051">
    <property type="entry name" value="DSL"/>
    <property type="match status" value="1"/>
</dbReference>
<name>A0A260YW44_CAERE</name>
<dbReference type="STRING" id="31234.E3N906"/>
<dbReference type="HOGENOM" id="CLU_1023915_0_0_1"/>
<accession>A0A260YW44</accession>
<organism evidence="2 3">
    <name type="scientific">Caenorhabditis remanei</name>
    <name type="common">Caenorhabditis vulgaris</name>
    <dbReference type="NCBI Taxonomy" id="31234"/>
    <lineage>
        <taxon>Eukaryota</taxon>
        <taxon>Metazoa</taxon>
        <taxon>Ecdysozoa</taxon>
        <taxon>Nematoda</taxon>
        <taxon>Chromadorea</taxon>
        <taxon>Rhabditida</taxon>
        <taxon>Rhabditina</taxon>
        <taxon>Rhabditomorpha</taxon>
        <taxon>Rhabditoidea</taxon>
        <taxon>Rhabditidae</taxon>
        <taxon>Peloderinae</taxon>
        <taxon>Caenorhabditis</taxon>
    </lineage>
</organism>
<evidence type="ECO:0000313" key="3">
    <source>
        <dbReference type="Proteomes" id="UP000216624"/>
    </source>
</evidence>
<dbReference type="PROSITE" id="PS50026">
    <property type="entry name" value="EGF_3"/>
    <property type="match status" value="1"/>
</dbReference>
<evidence type="ECO:0000313" key="2">
    <source>
        <dbReference type="EMBL" id="OZF77611.1"/>
    </source>
</evidence>
<dbReference type="EMBL" id="NMWX01000606">
    <property type="protein sequence ID" value="OZF77562.1"/>
    <property type="molecule type" value="Genomic_DNA"/>
</dbReference>
<proteinExistence type="predicted"/>
<dbReference type="InterPro" id="IPR001774">
    <property type="entry name" value="DSL"/>
</dbReference>
<reference evidence="2" key="1">
    <citation type="submission" date="2017-08" db="EMBL/GenBank/DDBJ databases">
        <authorList>
            <person name="de Groot N.N."/>
        </authorList>
    </citation>
    <scope>NUCLEOTIDE SEQUENCE [LARGE SCALE GENOMIC DNA]</scope>
    <source>
        <strain evidence="2">PX439</strain>
    </source>
</reference>
<dbReference type="EMBL" id="NMWX01000595">
    <property type="protein sequence ID" value="OZF77611.1"/>
    <property type="molecule type" value="Genomic_DNA"/>
</dbReference>
<dbReference type="OrthoDB" id="5786002at2759"/>
<dbReference type="PROSITE" id="PS01186">
    <property type="entry name" value="EGF_2"/>
    <property type="match status" value="1"/>
</dbReference>
<evidence type="ECO:0000313" key="1">
    <source>
        <dbReference type="EMBL" id="OZF77562.1"/>
    </source>
</evidence>
<dbReference type="GO" id="GO:0001708">
    <property type="term" value="P:cell fate specification"/>
    <property type="evidence" value="ECO:0007669"/>
    <property type="project" value="InterPro"/>
</dbReference>
<dbReference type="eggNOG" id="KOG1218">
    <property type="taxonomic scope" value="Eukaryota"/>
</dbReference>
<dbReference type="PROSITE" id="PS00022">
    <property type="entry name" value="EGF_1"/>
    <property type="match status" value="1"/>
</dbReference>
<dbReference type="InterPro" id="IPR039178">
    <property type="entry name" value="Lag2"/>
</dbReference>
<dbReference type="InterPro" id="IPR000742">
    <property type="entry name" value="EGF"/>
</dbReference>
<dbReference type="PROSITE" id="PS51051">
    <property type="entry name" value="DSL"/>
    <property type="match status" value="1"/>
</dbReference>
<dbReference type="GO" id="GO:0005112">
    <property type="term" value="F:Notch binding"/>
    <property type="evidence" value="ECO:0007669"/>
    <property type="project" value="InterPro"/>
</dbReference>
<protein>
    <submittedName>
        <fullName evidence="2">Uncharacterized protein</fullName>
    </submittedName>
</protein>
<keyword evidence="3" id="KW-1185">Reference proteome</keyword>
<feature type="non-terminal residue" evidence="2">
    <location>
        <position position="1"/>
    </location>
</feature>
<dbReference type="PANTHER" id="PTHR22669">
    <property type="entry name" value="DELTA/SERRATE/LAG-2 DOMAIN PROTEIN"/>
    <property type="match status" value="1"/>
</dbReference>
<dbReference type="GO" id="GO:0005886">
    <property type="term" value="C:plasma membrane"/>
    <property type="evidence" value="ECO:0007669"/>
    <property type="project" value="TreeGrafter"/>
</dbReference>
<dbReference type="KEGG" id="crq:GCK72_015694"/>
<dbReference type="Proteomes" id="UP000216624">
    <property type="component" value="Unassembled WGS sequence"/>
</dbReference>
<dbReference type="CTD" id="9807140"/>
<dbReference type="Gene3D" id="2.170.300.10">
    <property type="entry name" value="Tie2 ligand-binding domain superfamily"/>
    <property type="match status" value="1"/>
</dbReference>
<dbReference type="GO" id="GO:0007219">
    <property type="term" value="P:Notch signaling pathway"/>
    <property type="evidence" value="ECO:0007669"/>
    <property type="project" value="InterPro"/>
</dbReference>
<gene>
    <name evidence="2" type="ORF">FL82_25071</name>
    <name evidence="1" type="ORF">FL82_25079</name>
</gene>